<reference evidence="2 3" key="1">
    <citation type="journal article" date="2020" name="Front. Microbiol.">
        <title>Single-cell genomics of novel Actinobacteria with the Wood-Ljungdahl pathway discovered in a serpentinizing system.</title>
        <authorList>
            <person name="Merino N."/>
            <person name="Kawai M."/>
            <person name="Boyd E.S."/>
            <person name="Colman D.R."/>
            <person name="McGlynn S.E."/>
            <person name="Nealson K.H."/>
            <person name="Kurokawa K."/>
            <person name="Hongoh Y."/>
        </authorList>
    </citation>
    <scope>NUCLEOTIDE SEQUENCE [LARGE SCALE GENOMIC DNA]</scope>
    <source>
        <strain evidence="2 3">S33</strain>
    </source>
</reference>
<keyword evidence="3" id="KW-1185">Reference proteome</keyword>
<dbReference type="EMBL" id="BLRY01000361">
    <property type="protein sequence ID" value="GFP28711.1"/>
    <property type="molecule type" value="Genomic_DNA"/>
</dbReference>
<evidence type="ECO:0000313" key="2">
    <source>
        <dbReference type="EMBL" id="GFP28711.1"/>
    </source>
</evidence>
<accession>A0A6V8PCV9</accession>
<name>A0A6V8PCV9_9ACTN</name>
<organism evidence="2 3">
    <name type="scientific">Candidatus Hakubella thermalkaliphila</name>
    <dbReference type="NCBI Taxonomy" id="2754717"/>
    <lineage>
        <taxon>Bacteria</taxon>
        <taxon>Bacillati</taxon>
        <taxon>Actinomycetota</taxon>
        <taxon>Actinomycetota incertae sedis</taxon>
        <taxon>Candidatus Hakubellales</taxon>
        <taxon>Candidatus Hakubellaceae</taxon>
        <taxon>Candidatus Hakubella</taxon>
    </lineage>
</organism>
<dbReference type="InterPro" id="IPR024445">
    <property type="entry name" value="Tnp_ISXO2-like"/>
</dbReference>
<protein>
    <submittedName>
        <fullName evidence="2">Transposase</fullName>
    </submittedName>
</protein>
<feature type="domain" description="ISXO2-like transposase" evidence="1">
    <location>
        <begin position="12"/>
        <end position="163"/>
    </location>
</feature>
<sequence length="188" mass="21951">LRMEMTKDIPEVFEGIVEVDETYLGGQMRNKRKEIKIKLGKNRRGFGTVKQPVFGILCREGKVFAEIVPGIEAKDLQPLIEKQVKEGSIICSDGWRAYTGLSVKGYVHRIVYHSQKEYSQKNGRHINSLEGFWGYLKRKLAAKGGIRREKLPLYLGEYVWRYNQRKLSLKEQENRLFELIFQQLDKIT</sequence>
<evidence type="ECO:0000259" key="1">
    <source>
        <dbReference type="SMART" id="SM01126"/>
    </source>
</evidence>
<dbReference type="PANTHER" id="PTHR47163">
    <property type="entry name" value="DDE_TNP_IS1595 DOMAIN-CONTAINING PROTEIN"/>
    <property type="match status" value="1"/>
</dbReference>
<dbReference type="NCBIfam" id="NF033547">
    <property type="entry name" value="transpos_IS1595"/>
    <property type="match status" value="1"/>
</dbReference>
<dbReference type="Pfam" id="PF12762">
    <property type="entry name" value="DDE_Tnp_IS1595"/>
    <property type="match status" value="1"/>
</dbReference>
<evidence type="ECO:0000313" key="3">
    <source>
        <dbReference type="Proteomes" id="UP000591948"/>
    </source>
</evidence>
<comment type="caution">
    <text evidence="2">The sequence shown here is derived from an EMBL/GenBank/DDBJ whole genome shotgun (WGS) entry which is preliminary data.</text>
</comment>
<dbReference type="RefSeq" id="WP_176233994.1">
    <property type="nucleotide sequence ID" value="NZ_BLRY01000361.1"/>
</dbReference>
<gene>
    <name evidence="2" type="ORF">HKBW3S33_02125</name>
</gene>
<dbReference type="Proteomes" id="UP000591948">
    <property type="component" value="Unassembled WGS sequence"/>
</dbReference>
<dbReference type="InterPro" id="IPR053164">
    <property type="entry name" value="IS1016-like_transposase"/>
</dbReference>
<feature type="non-terminal residue" evidence="2">
    <location>
        <position position="1"/>
    </location>
</feature>
<proteinExistence type="predicted"/>
<dbReference type="PANTHER" id="PTHR47163:SF2">
    <property type="entry name" value="SI:DKEY-17M8.2"/>
    <property type="match status" value="1"/>
</dbReference>
<dbReference type="AlphaFoldDB" id="A0A6V8PCV9"/>
<dbReference type="SMART" id="SM01126">
    <property type="entry name" value="DDE_Tnp_IS1595"/>
    <property type="match status" value="1"/>
</dbReference>